<keyword evidence="4" id="KW-0862">Zinc</keyword>
<protein>
    <submittedName>
        <fullName evidence="7">Metallo-beta-lactamase superfamily protein</fullName>
    </submittedName>
</protein>
<keyword evidence="5" id="KW-0732">Signal</keyword>
<keyword evidence="2" id="KW-0479">Metal-binding</keyword>
<keyword evidence="8" id="KW-1185">Reference proteome</keyword>
<comment type="similarity">
    <text evidence="1">Belongs to the metallo-beta-lactamase superfamily.</text>
</comment>
<proteinExistence type="inferred from homology"/>
<dbReference type="AlphaFoldDB" id="A0A2M8WQ51"/>
<evidence type="ECO:0000256" key="1">
    <source>
        <dbReference type="ARBA" id="ARBA00007749"/>
    </source>
</evidence>
<keyword evidence="3" id="KW-0378">Hydrolase</keyword>
<dbReference type="Pfam" id="PF00753">
    <property type="entry name" value="Lactamase_B"/>
    <property type="match status" value="1"/>
</dbReference>
<dbReference type="InterPro" id="IPR036866">
    <property type="entry name" value="RibonucZ/Hydroxyglut_hydro"/>
</dbReference>
<dbReference type="Proteomes" id="UP000228531">
    <property type="component" value="Unassembled WGS sequence"/>
</dbReference>
<dbReference type="InterPro" id="IPR051013">
    <property type="entry name" value="MBL_superfamily_lactonases"/>
</dbReference>
<feature type="signal peptide" evidence="5">
    <location>
        <begin position="1"/>
        <end position="28"/>
    </location>
</feature>
<sequence length="307" mass="32837">MTHLTRRNLLATGTALPFAGLAAGAARAEAPMQGASFATHRRFMIGDFEVTTILGGTTPREEPQSIFGMNVSEEEFNEVSRANFLSTEAAQFFFTPTLVNTGSELILFDTGLNAAATLAAIEGAGYTADQVDIVVLTHMHGDHIGGLMNEGAPTFTNARYVAGQVEWDHWAGAENERFESNVRPLADQTTFIDDGGDVVSGVTGMAAFGHTPGHMVYRLDSAGAGLVIFADLANHPVWSLARPDWEVRFDADKEAAAASRRNVLGMIAADRVPAVGYHMPFPALGYVDTGNDDAAFRWVPESGQLMG</sequence>
<dbReference type="SUPFAM" id="SSF56281">
    <property type="entry name" value="Metallo-hydrolase/oxidoreductase"/>
    <property type="match status" value="1"/>
</dbReference>
<dbReference type="RefSeq" id="WP_100367812.1">
    <property type="nucleotide sequence ID" value="NZ_PGTY01000001.1"/>
</dbReference>
<dbReference type="PROSITE" id="PS51318">
    <property type="entry name" value="TAT"/>
    <property type="match status" value="1"/>
</dbReference>
<feature type="domain" description="Metallo-beta-lactamase" evidence="6">
    <location>
        <begin position="93"/>
        <end position="278"/>
    </location>
</feature>
<evidence type="ECO:0000313" key="8">
    <source>
        <dbReference type="Proteomes" id="UP000228531"/>
    </source>
</evidence>
<organism evidence="7 8">
    <name type="scientific">Yoonia maricola</name>
    <dbReference type="NCBI Taxonomy" id="420999"/>
    <lineage>
        <taxon>Bacteria</taxon>
        <taxon>Pseudomonadati</taxon>
        <taxon>Pseudomonadota</taxon>
        <taxon>Alphaproteobacteria</taxon>
        <taxon>Rhodobacterales</taxon>
        <taxon>Paracoccaceae</taxon>
        <taxon>Yoonia</taxon>
    </lineage>
</organism>
<evidence type="ECO:0000256" key="2">
    <source>
        <dbReference type="ARBA" id="ARBA00022723"/>
    </source>
</evidence>
<dbReference type="CDD" id="cd07720">
    <property type="entry name" value="OPHC2-like_MBL-fold"/>
    <property type="match status" value="1"/>
</dbReference>
<dbReference type="GO" id="GO:0016787">
    <property type="term" value="F:hydrolase activity"/>
    <property type="evidence" value="ECO:0007669"/>
    <property type="project" value="UniProtKB-KW"/>
</dbReference>
<name>A0A2M8WQ51_9RHOB</name>
<dbReference type="SMART" id="SM00849">
    <property type="entry name" value="Lactamase_B"/>
    <property type="match status" value="1"/>
</dbReference>
<evidence type="ECO:0000259" key="6">
    <source>
        <dbReference type="SMART" id="SM00849"/>
    </source>
</evidence>
<gene>
    <name evidence="7" type="ORF">BC777_1933</name>
</gene>
<evidence type="ECO:0000256" key="3">
    <source>
        <dbReference type="ARBA" id="ARBA00022801"/>
    </source>
</evidence>
<feature type="chain" id="PRO_5014993429" evidence="5">
    <location>
        <begin position="29"/>
        <end position="307"/>
    </location>
</feature>
<dbReference type="InterPro" id="IPR006311">
    <property type="entry name" value="TAT_signal"/>
</dbReference>
<reference evidence="7 8" key="1">
    <citation type="submission" date="2017-11" db="EMBL/GenBank/DDBJ databases">
        <title>Genomic Encyclopedia of Archaeal and Bacterial Type Strains, Phase II (KMG-II): From Individual Species to Whole Genera.</title>
        <authorList>
            <person name="Goeker M."/>
        </authorList>
    </citation>
    <scope>NUCLEOTIDE SEQUENCE [LARGE SCALE GENOMIC DNA]</scope>
    <source>
        <strain evidence="7 8">DSM 29128</strain>
    </source>
</reference>
<accession>A0A2M8WQ51</accession>
<dbReference type="OrthoDB" id="9773738at2"/>
<dbReference type="InterPro" id="IPR001279">
    <property type="entry name" value="Metallo-B-lactamas"/>
</dbReference>
<dbReference type="PANTHER" id="PTHR42978:SF6">
    <property type="entry name" value="QUORUM-QUENCHING LACTONASE YTNP-RELATED"/>
    <property type="match status" value="1"/>
</dbReference>
<dbReference type="EMBL" id="PGTY01000001">
    <property type="protein sequence ID" value="PJI93065.1"/>
    <property type="molecule type" value="Genomic_DNA"/>
</dbReference>
<evidence type="ECO:0000256" key="4">
    <source>
        <dbReference type="ARBA" id="ARBA00022833"/>
    </source>
</evidence>
<comment type="caution">
    <text evidence="7">The sequence shown here is derived from an EMBL/GenBank/DDBJ whole genome shotgun (WGS) entry which is preliminary data.</text>
</comment>
<dbReference type="PANTHER" id="PTHR42978">
    <property type="entry name" value="QUORUM-QUENCHING LACTONASE YTNP-RELATED-RELATED"/>
    <property type="match status" value="1"/>
</dbReference>
<evidence type="ECO:0000313" key="7">
    <source>
        <dbReference type="EMBL" id="PJI93065.1"/>
    </source>
</evidence>
<dbReference type="GO" id="GO:0046872">
    <property type="term" value="F:metal ion binding"/>
    <property type="evidence" value="ECO:0007669"/>
    <property type="project" value="UniProtKB-KW"/>
</dbReference>
<dbReference type="Gene3D" id="3.60.15.10">
    <property type="entry name" value="Ribonuclease Z/Hydroxyacylglutathione hydrolase-like"/>
    <property type="match status" value="1"/>
</dbReference>
<evidence type="ECO:0000256" key="5">
    <source>
        <dbReference type="SAM" id="SignalP"/>
    </source>
</evidence>